<dbReference type="GO" id="GO:0003700">
    <property type="term" value="F:DNA-binding transcription factor activity"/>
    <property type="evidence" value="ECO:0007669"/>
    <property type="project" value="InterPro"/>
</dbReference>
<protein>
    <submittedName>
        <fullName evidence="2">Transcriptional regulator</fullName>
    </submittedName>
</protein>
<dbReference type="EMBL" id="CP007142">
    <property type="protein sequence ID" value="AJQ96791.1"/>
    <property type="molecule type" value="Genomic_DNA"/>
</dbReference>
<dbReference type="OrthoDB" id="120080at2"/>
<dbReference type="InterPro" id="IPR036388">
    <property type="entry name" value="WH-like_DNA-bd_sf"/>
</dbReference>
<keyword evidence="3" id="KW-1185">Reference proteome</keyword>
<gene>
    <name evidence="2" type="ORF">YC6258_04759</name>
</gene>
<evidence type="ECO:0000313" key="2">
    <source>
        <dbReference type="EMBL" id="AJQ96791.1"/>
    </source>
</evidence>
<organism evidence="2 3">
    <name type="scientific">Gynuella sunshinyii YC6258</name>
    <dbReference type="NCBI Taxonomy" id="1445510"/>
    <lineage>
        <taxon>Bacteria</taxon>
        <taxon>Pseudomonadati</taxon>
        <taxon>Pseudomonadota</taxon>
        <taxon>Gammaproteobacteria</taxon>
        <taxon>Oceanospirillales</taxon>
        <taxon>Saccharospirillaceae</taxon>
        <taxon>Gynuella</taxon>
    </lineage>
</organism>
<dbReference type="InterPro" id="IPR036390">
    <property type="entry name" value="WH_DNA-bd_sf"/>
</dbReference>
<sequence length="152" mass="17250">MNEIPTSTFATIARDCLCRKARMADRIITRAYDEALRPSGLKITQFTLLVAIGYGEPGSISELADWLAMERTTLTRNLKLLEKEELIVAGTGSHHKSRVFKLTGTGQQKVKQAYPLWREAQARYREKLCEDGWNNSHAILSLFMEPEHAVTR</sequence>
<dbReference type="STRING" id="1445510.YC6258_04759"/>
<dbReference type="RefSeq" id="WP_044618717.1">
    <property type="nucleotide sequence ID" value="NZ_CP007142.1"/>
</dbReference>
<proteinExistence type="predicted"/>
<dbReference type="SMART" id="SM00347">
    <property type="entry name" value="HTH_MARR"/>
    <property type="match status" value="1"/>
</dbReference>
<dbReference type="SUPFAM" id="SSF46785">
    <property type="entry name" value="Winged helix' DNA-binding domain"/>
    <property type="match status" value="1"/>
</dbReference>
<dbReference type="InterPro" id="IPR000835">
    <property type="entry name" value="HTH_MarR-typ"/>
</dbReference>
<feature type="domain" description="HTH marR-type" evidence="1">
    <location>
        <begin position="34"/>
        <end position="127"/>
    </location>
</feature>
<reference evidence="2 3" key="1">
    <citation type="submission" date="2014-01" db="EMBL/GenBank/DDBJ databases">
        <title>Full genme sequencing of cellulolytic bacterium Gynuella sunshinyii YC6258T gen. nov., sp. nov.</title>
        <authorList>
            <person name="Khan H."/>
            <person name="Chung E.J."/>
            <person name="Chung Y.R."/>
        </authorList>
    </citation>
    <scope>NUCLEOTIDE SEQUENCE [LARGE SCALE GENOMIC DNA]</scope>
    <source>
        <strain evidence="2 3">YC6258</strain>
    </source>
</reference>
<evidence type="ECO:0000259" key="1">
    <source>
        <dbReference type="SMART" id="SM00347"/>
    </source>
</evidence>
<dbReference type="Pfam" id="PF12802">
    <property type="entry name" value="MarR_2"/>
    <property type="match status" value="1"/>
</dbReference>
<dbReference type="KEGG" id="gsn:YC6258_04759"/>
<dbReference type="Proteomes" id="UP000032266">
    <property type="component" value="Chromosome"/>
</dbReference>
<dbReference type="PATRIC" id="fig|1445510.3.peg.4722"/>
<accession>A0A0C5VRC6</accession>
<evidence type="ECO:0000313" key="3">
    <source>
        <dbReference type="Proteomes" id="UP000032266"/>
    </source>
</evidence>
<dbReference type="HOGENOM" id="CLU_083287_35_2_6"/>
<dbReference type="Gene3D" id="1.10.10.10">
    <property type="entry name" value="Winged helix-like DNA-binding domain superfamily/Winged helix DNA-binding domain"/>
    <property type="match status" value="1"/>
</dbReference>
<dbReference type="AlphaFoldDB" id="A0A0C5VRC6"/>
<name>A0A0C5VRC6_9GAMM</name>